<dbReference type="SUPFAM" id="SSF48726">
    <property type="entry name" value="Immunoglobulin"/>
    <property type="match status" value="2"/>
</dbReference>
<evidence type="ECO:0000313" key="5">
    <source>
        <dbReference type="Proteomes" id="UP000747542"/>
    </source>
</evidence>
<dbReference type="InterPro" id="IPR050958">
    <property type="entry name" value="Cell_Adh-Cytoskel_Orgn"/>
</dbReference>
<dbReference type="GO" id="GO:0050808">
    <property type="term" value="P:synapse organization"/>
    <property type="evidence" value="ECO:0007669"/>
    <property type="project" value="TreeGrafter"/>
</dbReference>
<name>A0A8J5K3X6_HOMAM</name>
<dbReference type="InterPro" id="IPR036179">
    <property type="entry name" value="Ig-like_dom_sf"/>
</dbReference>
<reference evidence="4" key="1">
    <citation type="journal article" date="2021" name="Sci. Adv.">
        <title>The American lobster genome reveals insights on longevity, neural, and immune adaptations.</title>
        <authorList>
            <person name="Polinski J.M."/>
            <person name="Zimin A.V."/>
            <person name="Clark K.F."/>
            <person name="Kohn A.B."/>
            <person name="Sadowski N."/>
            <person name="Timp W."/>
            <person name="Ptitsyn A."/>
            <person name="Khanna P."/>
            <person name="Romanova D.Y."/>
            <person name="Williams P."/>
            <person name="Greenwood S.J."/>
            <person name="Moroz L.L."/>
            <person name="Walt D.R."/>
            <person name="Bodnar A.G."/>
        </authorList>
    </citation>
    <scope>NUCLEOTIDE SEQUENCE</scope>
    <source>
        <strain evidence="4">GMGI-L3</strain>
    </source>
</reference>
<dbReference type="PROSITE" id="PS50835">
    <property type="entry name" value="IG_LIKE"/>
    <property type="match status" value="2"/>
</dbReference>
<dbReference type="InterPro" id="IPR013783">
    <property type="entry name" value="Ig-like_fold"/>
</dbReference>
<dbReference type="Gene3D" id="2.60.40.10">
    <property type="entry name" value="Immunoglobulins"/>
    <property type="match status" value="2"/>
</dbReference>
<dbReference type="GO" id="GO:0043025">
    <property type="term" value="C:neuronal cell body"/>
    <property type="evidence" value="ECO:0007669"/>
    <property type="project" value="TreeGrafter"/>
</dbReference>
<feature type="domain" description="Ig-like" evidence="3">
    <location>
        <begin position="160"/>
        <end position="254"/>
    </location>
</feature>
<feature type="domain" description="Ig-like" evidence="3">
    <location>
        <begin position="102"/>
        <end position="154"/>
    </location>
</feature>
<gene>
    <name evidence="4" type="primary">Lac-L1</name>
    <name evidence="4" type="ORF">Hamer_G003661</name>
</gene>
<dbReference type="SMART" id="SM00408">
    <property type="entry name" value="IGc2"/>
    <property type="match status" value="2"/>
</dbReference>
<dbReference type="InterPro" id="IPR007110">
    <property type="entry name" value="Ig-like_dom"/>
</dbReference>
<dbReference type="EMBL" id="JAHLQT010025476">
    <property type="protein sequence ID" value="KAG7164454.1"/>
    <property type="molecule type" value="Genomic_DNA"/>
</dbReference>
<sequence length="326" mass="36001">MVTNLYLTNRYPCKENNGFKGNYIVTPPRLQRHSLTSSSSLPHVFIVTPPRLHRHSLTSSSSLPHVFIVTPSRLHRHSPTSSSSLPHDPNINSHTVPMDRHVEWRREANLTFPDGSIMMGGQSVLLEYVGREDAGIYVCTARNSLGRTHSTALTIHVHYPPVVGVWARDVGVSDVELGCLVEGRPRPSLAWYRNNTRLSPPSCHGNVELHSSVLSPAFLLAIVRVSNTSEADFAYYHCRATNSVGISRAYVMLHDDSGGMSLDKLKPKVVTKYRAVENPRLASFLVGMVPPLYIALYIIAYLGCYKTSLTGGGGHGRFGTSMDLDQ</sequence>
<dbReference type="GO" id="GO:0007156">
    <property type="term" value="P:homophilic cell adhesion via plasma membrane adhesion molecules"/>
    <property type="evidence" value="ECO:0007669"/>
    <property type="project" value="TreeGrafter"/>
</dbReference>
<dbReference type="AlphaFoldDB" id="A0A8J5K3X6"/>
<organism evidence="4 5">
    <name type="scientific">Homarus americanus</name>
    <name type="common">American lobster</name>
    <dbReference type="NCBI Taxonomy" id="6706"/>
    <lineage>
        <taxon>Eukaryota</taxon>
        <taxon>Metazoa</taxon>
        <taxon>Ecdysozoa</taxon>
        <taxon>Arthropoda</taxon>
        <taxon>Crustacea</taxon>
        <taxon>Multicrustacea</taxon>
        <taxon>Malacostraca</taxon>
        <taxon>Eumalacostraca</taxon>
        <taxon>Eucarida</taxon>
        <taxon>Decapoda</taxon>
        <taxon>Pleocyemata</taxon>
        <taxon>Astacidea</taxon>
        <taxon>Nephropoidea</taxon>
        <taxon>Nephropidae</taxon>
        <taxon>Homarus</taxon>
    </lineage>
</organism>
<evidence type="ECO:0000259" key="3">
    <source>
        <dbReference type="PROSITE" id="PS50835"/>
    </source>
</evidence>
<keyword evidence="5" id="KW-1185">Reference proteome</keyword>
<dbReference type="GO" id="GO:0008046">
    <property type="term" value="F:axon guidance receptor activity"/>
    <property type="evidence" value="ECO:0007669"/>
    <property type="project" value="TreeGrafter"/>
</dbReference>
<accession>A0A8J5K3X6</accession>
<keyword evidence="2" id="KW-1133">Transmembrane helix</keyword>
<proteinExistence type="predicted"/>
<keyword evidence="2" id="KW-0812">Transmembrane</keyword>
<comment type="caution">
    <text evidence="4">The sequence shown here is derived from an EMBL/GenBank/DDBJ whole genome shotgun (WGS) entry which is preliminary data.</text>
</comment>
<dbReference type="InterPro" id="IPR003598">
    <property type="entry name" value="Ig_sub2"/>
</dbReference>
<dbReference type="PANTHER" id="PTHR45080">
    <property type="entry name" value="CONTACTIN 5"/>
    <property type="match status" value="1"/>
</dbReference>
<dbReference type="Pfam" id="PF13927">
    <property type="entry name" value="Ig_3"/>
    <property type="match status" value="1"/>
</dbReference>
<dbReference type="Proteomes" id="UP000747542">
    <property type="component" value="Unassembled WGS sequence"/>
</dbReference>
<dbReference type="PANTHER" id="PTHR45080:SF33">
    <property type="entry name" value="IG-LIKE DOMAIN-CONTAINING PROTEIN"/>
    <property type="match status" value="1"/>
</dbReference>
<evidence type="ECO:0000256" key="1">
    <source>
        <dbReference type="ARBA" id="ARBA00023319"/>
    </source>
</evidence>
<evidence type="ECO:0000256" key="2">
    <source>
        <dbReference type="SAM" id="Phobius"/>
    </source>
</evidence>
<keyword evidence="1" id="KW-0393">Immunoglobulin domain</keyword>
<dbReference type="GO" id="GO:0030424">
    <property type="term" value="C:axon"/>
    <property type="evidence" value="ECO:0007669"/>
    <property type="project" value="TreeGrafter"/>
</dbReference>
<keyword evidence="2" id="KW-0472">Membrane</keyword>
<feature type="transmembrane region" description="Helical" evidence="2">
    <location>
        <begin position="281"/>
        <end position="302"/>
    </location>
</feature>
<dbReference type="GO" id="GO:0005886">
    <property type="term" value="C:plasma membrane"/>
    <property type="evidence" value="ECO:0007669"/>
    <property type="project" value="TreeGrafter"/>
</dbReference>
<protein>
    <submittedName>
        <fullName evidence="4">Lachesin-like 1</fullName>
    </submittedName>
</protein>
<evidence type="ECO:0000313" key="4">
    <source>
        <dbReference type="EMBL" id="KAG7164454.1"/>
    </source>
</evidence>